<dbReference type="Gene3D" id="3.30.1640.10">
    <property type="entry name" value="mini-chromosome maintenance (MCM) complex, chain A, domain 1"/>
    <property type="match status" value="1"/>
</dbReference>
<dbReference type="Pfam" id="PF17855">
    <property type="entry name" value="MCM_lid"/>
    <property type="match status" value="1"/>
</dbReference>
<evidence type="ECO:0000256" key="9">
    <source>
        <dbReference type="ARBA" id="ARBA00023242"/>
    </source>
</evidence>
<dbReference type="GO" id="GO:0006270">
    <property type="term" value="P:DNA replication initiation"/>
    <property type="evidence" value="ECO:0007669"/>
    <property type="project" value="UniProtKB-UniRule"/>
</dbReference>
<dbReference type="EC" id="3.6.4.12" evidence="14"/>
<evidence type="ECO:0000256" key="13">
    <source>
        <dbReference type="RuleBase" id="RU004070"/>
    </source>
</evidence>
<sequence>MVNYVKKAEEITRAFLLFLNSYSSKSEGNSLNLGKMHSLDYVEQLEMMFARNGTTLYIDFQHVVEFDNTLAHDVIETNFSEYQDLFRSSVQHFVSEHRPDMLRWEEGLDKEFWVAFFHLPRISRLRDLKAENIGQLTSFSGTITRTSDVRPELLIGSFKCTDCGTECSDVEQQCHYTTPSICVNSTCTNRLKWTLSREGCKFIDWQRVRVQENSDEVPAGSLPRTMEVILRHEAVEQGRAGDKAVFTGSLMVIPEGAPMNMAGDRTELGNGQGKRVQSEGVSGLRNMGVRELYYRMVFIAHSVVNITDPSAGAAVSLSGHRALPSNEQGHVRVSNGPDDVEVHKSFTTVERHDIESMARDPAIYDKFVRSIAPTVHGHTDIKRAVALMLFGGVIKETDDGINLRGDINVLIVGDPSCAKSQFLKYVSTFLPRAVYTSGKSSSAAGLTATVAKDVESGEYCIEAGALMLADNGICCIDEFDKMDLKDQVAIHEAMEQQTISLAKAGIQATLNARTSILAAANPNGGRYDRSKKLRHNISLPPAILSRFDLVHVMIDEPDEYADYSLARHIVALHQQRDQVTGAEYSLHQLQRYIRYARTIRPRLSGEAQKAVVEAYINLRRGDSQSSSQTAYRITVRQLEAIIRLSEALARLHCHQDILATHVKEARRLLSDSIVAVEARDIVLDEDGFGEMSDSVRPILPKSWCLETGSERSDNIDTMTNKGTCYPVVLAKRNAEVANGHSKPHSDFTGIATVSFEKFQQVRNMLVKYIRRRENDILVEEGTGVRQSDLVKWYIKEFATSEGIYDPDDLMKEHALVRTIIGHLIRKSRTLVVIQNTDIDPSDDQLNEGAGGNATAVSDSTEQPQAVNTQIRTVLDRFISVNPNFVSEYI</sequence>
<keyword evidence="9" id="KW-0539">Nucleus</keyword>
<dbReference type="SMART" id="SM00350">
    <property type="entry name" value="MCM"/>
    <property type="match status" value="1"/>
</dbReference>
<dbReference type="AlphaFoldDB" id="A0A7R9TGV2"/>
<keyword evidence="3 14" id="KW-0235">DNA replication</keyword>
<dbReference type="PRINTS" id="PR01657">
    <property type="entry name" value="MCMFAMILY"/>
</dbReference>
<name>A0A7R9TGV2_MICPS</name>
<evidence type="ECO:0000256" key="12">
    <source>
        <dbReference type="ARBA" id="ARBA00053280"/>
    </source>
</evidence>
<dbReference type="OMA" id="RHQQTDK"/>
<evidence type="ECO:0000256" key="5">
    <source>
        <dbReference type="ARBA" id="ARBA00022801"/>
    </source>
</evidence>
<evidence type="ECO:0000256" key="15">
    <source>
        <dbReference type="SAM" id="MobiDB-lite"/>
    </source>
</evidence>
<dbReference type="InterPro" id="IPR008049">
    <property type="entry name" value="MCM6"/>
</dbReference>
<dbReference type="SUPFAM" id="SSF50249">
    <property type="entry name" value="Nucleic acid-binding proteins"/>
    <property type="match status" value="1"/>
</dbReference>
<organism evidence="17">
    <name type="scientific">Micromonas pusilla</name>
    <name type="common">Picoplanktonic green alga</name>
    <name type="synonym">Chromulina pusilla</name>
    <dbReference type="NCBI Taxonomy" id="38833"/>
    <lineage>
        <taxon>Eukaryota</taxon>
        <taxon>Viridiplantae</taxon>
        <taxon>Chlorophyta</taxon>
        <taxon>Mamiellophyceae</taxon>
        <taxon>Mamiellales</taxon>
        <taxon>Mamiellaceae</taxon>
        <taxon>Micromonas</taxon>
    </lineage>
</organism>
<dbReference type="Pfam" id="PF17207">
    <property type="entry name" value="MCM_OB"/>
    <property type="match status" value="1"/>
</dbReference>
<dbReference type="InterPro" id="IPR031327">
    <property type="entry name" value="MCM"/>
</dbReference>
<evidence type="ECO:0000313" key="17">
    <source>
        <dbReference type="EMBL" id="CAD8234635.1"/>
    </source>
</evidence>
<evidence type="ECO:0000256" key="7">
    <source>
        <dbReference type="ARBA" id="ARBA00022840"/>
    </source>
</evidence>
<dbReference type="InterPro" id="IPR018525">
    <property type="entry name" value="MCM_CS"/>
</dbReference>
<dbReference type="FunFam" id="2.20.28.10:FF:000003">
    <property type="entry name" value="DNA helicase"/>
    <property type="match status" value="1"/>
</dbReference>
<dbReference type="InterPro" id="IPR041562">
    <property type="entry name" value="MCM_lid"/>
</dbReference>
<dbReference type="SUPFAM" id="SSF52540">
    <property type="entry name" value="P-loop containing nucleoside triphosphate hydrolases"/>
    <property type="match status" value="1"/>
</dbReference>
<dbReference type="CDD" id="cd17757">
    <property type="entry name" value="MCM6"/>
    <property type="match status" value="1"/>
</dbReference>
<dbReference type="Gene3D" id="2.40.50.140">
    <property type="entry name" value="Nucleic acid-binding proteins"/>
    <property type="match status" value="1"/>
</dbReference>
<dbReference type="GO" id="GO:0003697">
    <property type="term" value="F:single-stranded DNA binding"/>
    <property type="evidence" value="ECO:0007669"/>
    <property type="project" value="TreeGrafter"/>
</dbReference>
<comment type="subunit">
    <text evidence="14">Component of the MCM2-7 complex.</text>
</comment>
<evidence type="ECO:0000256" key="11">
    <source>
        <dbReference type="ARBA" id="ARBA00047995"/>
    </source>
</evidence>
<comment type="function">
    <text evidence="14">Acts as component of the MCM2-7 complex (MCM complex) which is the replicative helicase essential for 'once per cell cycle' DNA replication initiation and elongation in eukaryotic cells. The active ATPase sites in the MCM2-7 ring are formed through the interaction surfaces of two neighboring subunits such that a critical structure of a conserved arginine finger motif is provided in trans relative to the ATP-binding site of the Walker A box of the adjacent subunit. The six ATPase active sites, however, are likely to contribute differentially to the complex helicase activity.</text>
</comment>
<dbReference type="PANTHER" id="PTHR11630:SF43">
    <property type="entry name" value="DNA REPLICATION LICENSING FACTOR MCM6"/>
    <property type="match status" value="1"/>
</dbReference>
<dbReference type="InterPro" id="IPR033762">
    <property type="entry name" value="MCM_OB"/>
</dbReference>
<protein>
    <recommendedName>
        <fullName evidence="14">DNA replication licensing factor MCM6</fullName>
        <ecNumber evidence="14">3.6.4.12</ecNumber>
    </recommendedName>
</protein>
<gene>
    <name evidence="17" type="ORF">MPUS1402_LOCUS4330</name>
</gene>
<keyword evidence="6 14" id="KW-0347">Helicase</keyword>
<comment type="catalytic activity">
    <reaction evidence="11 14">
        <text>ATP + H2O = ADP + phosphate + H(+)</text>
        <dbReference type="Rhea" id="RHEA:13065"/>
        <dbReference type="ChEBI" id="CHEBI:15377"/>
        <dbReference type="ChEBI" id="CHEBI:15378"/>
        <dbReference type="ChEBI" id="CHEBI:30616"/>
        <dbReference type="ChEBI" id="CHEBI:43474"/>
        <dbReference type="ChEBI" id="CHEBI:456216"/>
        <dbReference type="EC" id="3.6.4.12"/>
    </reaction>
</comment>
<proteinExistence type="inferred from homology"/>
<keyword evidence="10 14" id="KW-0131">Cell cycle</keyword>
<evidence type="ECO:0000256" key="3">
    <source>
        <dbReference type="ARBA" id="ARBA00022705"/>
    </source>
</evidence>
<dbReference type="Pfam" id="PF00493">
    <property type="entry name" value="MCM"/>
    <property type="match status" value="1"/>
</dbReference>
<dbReference type="InterPro" id="IPR041024">
    <property type="entry name" value="Mcm6_C"/>
</dbReference>
<dbReference type="GO" id="GO:0005524">
    <property type="term" value="F:ATP binding"/>
    <property type="evidence" value="ECO:0007669"/>
    <property type="project" value="UniProtKB-UniRule"/>
</dbReference>
<dbReference type="GO" id="GO:1990518">
    <property type="term" value="F:single-stranded 3'-5' DNA helicase activity"/>
    <property type="evidence" value="ECO:0007669"/>
    <property type="project" value="TreeGrafter"/>
</dbReference>
<dbReference type="FunFam" id="3.40.50.300:FF:000115">
    <property type="entry name" value="DNA helicase"/>
    <property type="match status" value="1"/>
</dbReference>
<comment type="similarity">
    <text evidence="2 13">Belongs to the MCM family.</text>
</comment>
<reference evidence="17" key="1">
    <citation type="submission" date="2021-01" db="EMBL/GenBank/DDBJ databases">
        <authorList>
            <person name="Corre E."/>
            <person name="Pelletier E."/>
            <person name="Niang G."/>
            <person name="Scheremetjew M."/>
            <person name="Finn R."/>
            <person name="Kale V."/>
            <person name="Holt S."/>
            <person name="Cochrane G."/>
            <person name="Meng A."/>
            <person name="Brown T."/>
            <person name="Cohen L."/>
        </authorList>
    </citation>
    <scope>NUCLEOTIDE SEQUENCE</scope>
    <source>
        <strain evidence="17">RCC1614</strain>
    </source>
</reference>
<evidence type="ECO:0000256" key="1">
    <source>
        <dbReference type="ARBA" id="ARBA00004123"/>
    </source>
</evidence>
<evidence type="ECO:0000256" key="8">
    <source>
        <dbReference type="ARBA" id="ARBA00023125"/>
    </source>
</evidence>
<accession>A0A7R9TGV2</accession>
<dbReference type="Gene3D" id="3.40.50.300">
    <property type="entry name" value="P-loop containing nucleotide triphosphate hydrolases"/>
    <property type="match status" value="1"/>
</dbReference>
<feature type="domain" description="MCM C-terminal AAA(+) ATPase" evidence="16">
    <location>
        <begin position="363"/>
        <end position="569"/>
    </location>
</feature>
<feature type="compositionally biased region" description="Polar residues" evidence="15">
    <location>
        <begin position="854"/>
        <end position="864"/>
    </location>
</feature>
<dbReference type="GO" id="GO:0000727">
    <property type="term" value="P:double-strand break repair via break-induced replication"/>
    <property type="evidence" value="ECO:0007669"/>
    <property type="project" value="TreeGrafter"/>
</dbReference>
<dbReference type="EMBL" id="HBDY01005699">
    <property type="protein sequence ID" value="CAD8234635.1"/>
    <property type="molecule type" value="Transcribed_RNA"/>
</dbReference>
<evidence type="ECO:0000256" key="4">
    <source>
        <dbReference type="ARBA" id="ARBA00022741"/>
    </source>
</evidence>
<dbReference type="PANTHER" id="PTHR11630">
    <property type="entry name" value="DNA REPLICATION LICENSING FACTOR MCM FAMILY MEMBER"/>
    <property type="match status" value="1"/>
</dbReference>
<keyword evidence="5 14" id="KW-0378">Hydrolase</keyword>
<dbReference type="PRINTS" id="PR01662">
    <property type="entry name" value="MCMPROTEIN6"/>
</dbReference>
<comment type="subcellular location">
    <subcellularLocation>
        <location evidence="1 14">Nucleus</location>
    </subcellularLocation>
</comment>
<evidence type="ECO:0000256" key="14">
    <source>
        <dbReference type="RuleBase" id="RU368064"/>
    </source>
</evidence>
<dbReference type="InterPro" id="IPR027925">
    <property type="entry name" value="MCM_N"/>
</dbReference>
<keyword evidence="4 13" id="KW-0547">Nucleotide-binding</keyword>
<evidence type="ECO:0000256" key="6">
    <source>
        <dbReference type="ARBA" id="ARBA00022806"/>
    </source>
</evidence>
<keyword evidence="7 13" id="KW-0067">ATP-binding</keyword>
<evidence type="ECO:0000256" key="10">
    <source>
        <dbReference type="ARBA" id="ARBA00023306"/>
    </source>
</evidence>
<evidence type="ECO:0000259" key="16">
    <source>
        <dbReference type="PROSITE" id="PS50051"/>
    </source>
</evidence>
<comment type="function">
    <text evidence="12">Probable component of the MCM2-7 complex (MCM complex) that may function as a DNA helicase and which is essential to undergo a single round of replication initiation and elongation per cell cycle in eukaryotic cells.</text>
</comment>
<dbReference type="InterPro" id="IPR001208">
    <property type="entry name" value="MCM_dom"/>
</dbReference>
<keyword evidence="8 13" id="KW-0238">DNA-binding</keyword>
<dbReference type="Pfam" id="PF18263">
    <property type="entry name" value="WHD_MCM6"/>
    <property type="match status" value="1"/>
</dbReference>
<evidence type="ECO:0000256" key="2">
    <source>
        <dbReference type="ARBA" id="ARBA00008010"/>
    </source>
</evidence>
<dbReference type="Gene3D" id="2.20.28.10">
    <property type="match status" value="1"/>
</dbReference>
<dbReference type="GO" id="GO:0016787">
    <property type="term" value="F:hydrolase activity"/>
    <property type="evidence" value="ECO:0007669"/>
    <property type="project" value="UniProtKB-KW"/>
</dbReference>
<dbReference type="GO" id="GO:0000347">
    <property type="term" value="C:THO complex"/>
    <property type="evidence" value="ECO:0007669"/>
    <property type="project" value="UniProtKB-ARBA"/>
</dbReference>
<dbReference type="PROSITE" id="PS50051">
    <property type="entry name" value="MCM_2"/>
    <property type="match status" value="1"/>
</dbReference>
<dbReference type="Gene3D" id="1.20.58.870">
    <property type="match status" value="1"/>
</dbReference>
<dbReference type="InterPro" id="IPR012340">
    <property type="entry name" value="NA-bd_OB-fold"/>
</dbReference>
<dbReference type="InterPro" id="IPR027417">
    <property type="entry name" value="P-loop_NTPase"/>
</dbReference>
<dbReference type="PROSITE" id="PS00847">
    <property type="entry name" value="MCM_1"/>
    <property type="match status" value="1"/>
</dbReference>
<feature type="region of interest" description="Disordered" evidence="15">
    <location>
        <begin position="841"/>
        <end position="864"/>
    </location>
</feature>
<dbReference type="Pfam" id="PF14551">
    <property type="entry name" value="MCM_N"/>
    <property type="match status" value="1"/>
</dbReference>
<dbReference type="GO" id="GO:1902969">
    <property type="term" value="P:mitotic DNA replication"/>
    <property type="evidence" value="ECO:0007669"/>
    <property type="project" value="TreeGrafter"/>
</dbReference>
<dbReference type="GO" id="GO:0042555">
    <property type="term" value="C:MCM complex"/>
    <property type="evidence" value="ECO:0007669"/>
    <property type="project" value="UniProtKB-UniRule"/>
</dbReference>